<reference evidence="3" key="2">
    <citation type="submission" date="2023-06" db="EMBL/GenBank/DDBJ databases">
        <authorList>
            <person name="Williams T.J."/>
            <person name="Allen M.A."/>
            <person name="Ivanova N."/>
            <person name="Huntemann M."/>
            <person name="Haque S."/>
            <person name="Hancock A.M."/>
            <person name="Brazendale S."/>
            <person name="Cavicchioli R."/>
        </authorList>
    </citation>
    <scope>NUCLEOTIDE SEQUENCE</scope>
    <source>
        <strain evidence="3">MAG_Ga0307966_1000010</strain>
    </source>
</reference>
<protein>
    <submittedName>
        <fullName evidence="3">DegT/DnrJ/EryC1/StrS family aminotransferase</fullName>
    </submittedName>
</protein>
<dbReference type="PANTHER" id="PTHR30244:SF34">
    <property type="entry name" value="DTDP-4-AMINO-4,6-DIDEOXYGALACTOSE TRANSAMINASE"/>
    <property type="match status" value="1"/>
</dbReference>
<accession>A0AA51BKB4</accession>
<keyword evidence="3" id="KW-0032">Aminotransferase</keyword>
<dbReference type="InterPro" id="IPR015424">
    <property type="entry name" value="PyrdxlP-dep_Trfase"/>
</dbReference>
<reference evidence="3" key="1">
    <citation type="journal article" date="2021" name="Front. Microbiol.">
        <title>Genome Analysis of a Verrucomicrobial Endosymbiont With a Tiny Genome Discovered in an Antarctic Lake.</title>
        <authorList>
            <person name="Williams T.J."/>
            <person name="Allen M.A."/>
            <person name="Ivanova N."/>
            <person name="Huntemann M."/>
            <person name="Haque S."/>
            <person name="Hancock A.M."/>
            <person name="Brazendale S."/>
            <person name="Cavicchioli R."/>
        </authorList>
    </citation>
    <scope>NUCLEOTIDE SEQUENCE</scope>
    <source>
        <strain evidence="3">MAG_Ga0307966_1000010</strain>
    </source>
</reference>
<dbReference type="Proteomes" id="UP001238843">
    <property type="component" value="Chromosome"/>
</dbReference>
<sequence>MRSNVSWPLMQSNISKLSLKAVKKHISGKNPILTNSKNVRIFERNWSEWLGVKYSTMLNSGSSANFITISVIKQLFKEFYIFVPSLTWSSDIASVVFQNIKPILVDICLKTLAFSTSDVMNKVYNIRAVSGLKPTIILFMTHILGLKGFTTNFLHELRQVPNLYIVEDVCESHGAFHKNKLLGSFGWVSNFSFYYAHHLSTIEGGMVCTNDRRVYELTRMFRSHGMLRESQSDYIKNRYHSIFKNLNSDFIFTVPGFNMRSSEINGILGYEQLPYLNCKNIQRSKNFILFLKQLDNTLFFTQFITKGNSNYALILVLKGGSLKFRDKVEAVLNREGVEYRRGLSGGGNQSLQPYVLSSLGLNKRYRVTEYVHFFGYYIGNYPELKPSKISLLCKKLNNSCCSKTQ</sequence>
<dbReference type="AlphaFoldDB" id="A0AA51BKB4"/>
<dbReference type="InterPro" id="IPR015421">
    <property type="entry name" value="PyrdxlP-dep_Trfase_major"/>
</dbReference>
<dbReference type="PIRSF" id="PIRSF000390">
    <property type="entry name" value="PLP_StrS"/>
    <property type="match status" value="1"/>
</dbReference>
<dbReference type="Gene3D" id="3.90.1150.10">
    <property type="entry name" value="Aspartate Aminotransferase, domain 1"/>
    <property type="match status" value="1"/>
</dbReference>
<dbReference type="Gene3D" id="3.40.640.10">
    <property type="entry name" value="Type I PLP-dependent aspartate aminotransferase-like (Major domain)"/>
    <property type="match status" value="1"/>
</dbReference>
<dbReference type="InterPro" id="IPR000653">
    <property type="entry name" value="DegT/StrS_aminotransferase"/>
</dbReference>
<proteinExistence type="inferred from homology"/>
<evidence type="ECO:0000256" key="1">
    <source>
        <dbReference type="ARBA" id="ARBA00037999"/>
    </source>
</evidence>
<dbReference type="SUPFAM" id="SSF53383">
    <property type="entry name" value="PLP-dependent transferases"/>
    <property type="match status" value="1"/>
</dbReference>
<dbReference type="InterPro" id="IPR015422">
    <property type="entry name" value="PyrdxlP-dep_Trfase_small"/>
</dbReference>
<evidence type="ECO:0000313" key="3">
    <source>
        <dbReference type="EMBL" id="WMI30425.1"/>
    </source>
</evidence>
<dbReference type="Pfam" id="PF01041">
    <property type="entry name" value="DegT_DnrJ_EryC1"/>
    <property type="match status" value="1"/>
</dbReference>
<dbReference type="PANTHER" id="PTHR30244">
    <property type="entry name" value="TRANSAMINASE"/>
    <property type="match status" value="1"/>
</dbReference>
<keyword evidence="3" id="KW-0808">Transferase</keyword>
<evidence type="ECO:0000256" key="2">
    <source>
        <dbReference type="RuleBase" id="RU004508"/>
    </source>
</evidence>
<gene>
    <name evidence="3" type="ORF">QTO32_00705</name>
</gene>
<dbReference type="GO" id="GO:0008483">
    <property type="term" value="F:transaminase activity"/>
    <property type="evidence" value="ECO:0007669"/>
    <property type="project" value="UniProtKB-KW"/>
</dbReference>
<dbReference type="EMBL" id="CP128385">
    <property type="protein sequence ID" value="WMI30425.1"/>
    <property type="molecule type" value="Genomic_DNA"/>
</dbReference>
<dbReference type="GO" id="GO:0030170">
    <property type="term" value="F:pyridoxal phosphate binding"/>
    <property type="evidence" value="ECO:0007669"/>
    <property type="project" value="TreeGrafter"/>
</dbReference>
<dbReference type="GO" id="GO:0000271">
    <property type="term" value="P:polysaccharide biosynthetic process"/>
    <property type="evidence" value="ECO:0007669"/>
    <property type="project" value="TreeGrafter"/>
</dbReference>
<name>A0AA51BKB4_9BACT</name>
<organism evidence="3">
    <name type="scientific">Candidatus Organicella extenuata</name>
    <dbReference type="NCBI Taxonomy" id="2841811"/>
    <lineage>
        <taxon>Bacteria</taxon>
        <taxon>Pseudomonadati</taxon>
        <taxon>Verrucomicrobiota</taxon>
        <taxon>Candidatus Organicella</taxon>
    </lineage>
</organism>
<keyword evidence="2" id="KW-0663">Pyridoxal phosphate</keyword>
<comment type="similarity">
    <text evidence="1 2">Belongs to the DegT/DnrJ/EryC1 family.</text>
</comment>